<evidence type="ECO:0000256" key="2">
    <source>
        <dbReference type="ARBA" id="ARBA00006419"/>
    </source>
</evidence>
<evidence type="ECO:0000256" key="6">
    <source>
        <dbReference type="ARBA" id="ARBA00023034"/>
    </source>
</evidence>
<protein>
    <recommendedName>
        <fullName evidence="3">Conserved oligomeric Golgi complex subunit 8</fullName>
    </recommendedName>
    <alternativeName>
        <fullName evidence="8">Component of oligomeric Golgi complex 8</fullName>
    </alternativeName>
</protein>
<dbReference type="AlphaFoldDB" id="A0A553NG04"/>
<evidence type="ECO:0000256" key="1">
    <source>
        <dbReference type="ARBA" id="ARBA00004395"/>
    </source>
</evidence>
<keyword evidence="7" id="KW-0472">Membrane</keyword>
<comment type="caution">
    <text evidence="9">The sequence shown here is derived from an EMBL/GenBank/DDBJ whole genome shotgun (WGS) entry which is preliminary data.</text>
</comment>
<keyword evidence="4" id="KW-0813">Transport</keyword>
<evidence type="ECO:0000313" key="10">
    <source>
        <dbReference type="Proteomes" id="UP000318571"/>
    </source>
</evidence>
<dbReference type="STRING" id="6832.A0A553NG04"/>
<dbReference type="SUPFAM" id="SSF74788">
    <property type="entry name" value="Cullin repeat-like"/>
    <property type="match status" value="1"/>
</dbReference>
<dbReference type="GO" id="GO:0015031">
    <property type="term" value="P:protein transport"/>
    <property type="evidence" value="ECO:0007669"/>
    <property type="project" value="UniProtKB-KW"/>
</dbReference>
<gene>
    <name evidence="9" type="ORF">TCAL_07949</name>
</gene>
<keyword evidence="5" id="KW-0653">Protein transport</keyword>
<dbReference type="InterPro" id="IPR016159">
    <property type="entry name" value="Cullin_repeat-like_dom_sf"/>
</dbReference>
<comment type="subcellular location">
    <subcellularLocation>
        <location evidence="1">Golgi apparatus membrane</location>
        <topology evidence="1">Peripheral membrane protein</topology>
    </subcellularLocation>
</comment>
<dbReference type="Proteomes" id="UP000318571">
    <property type="component" value="Chromosome 10"/>
</dbReference>
<name>A0A553NG04_TIGCA</name>
<evidence type="ECO:0000313" key="9">
    <source>
        <dbReference type="EMBL" id="TRY64370.1"/>
    </source>
</evidence>
<dbReference type="PANTHER" id="PTHR21311">
    <property type="entry name" value="CONSERVED OLIGOMERIC GOLGI COMPLEX COMPONENT 8"/>
    <property type="match status" value="1"/>
</dbReference>
<evidence type="ECO:0000256" key="5">
    <source>
        <dbReference type="ARBA" id="ARBA00022927"/>
    </source>
</evidence>
<evidence type="ECO:0000256" key="3">
    <source>
        <dbReference type="ARBA" id="ARBA00020983"/>
    </source>
</evidence>
<evidence type="ECO:0000256" key="4">
    <source>
        <dbReference type="ARBA" id="ARBA00022448"/>
    </source>
</evidence>
<sequence>MTTNPPTHPDLSVFSDDPFFHELMKSGRSRLELESQSLASRSRQLEDETRGMAFDHYSTFISAADCCHDIAGQFRRNQEQVSALTDDLPKVASTCLDFHGKALKLSEERKKTSMVLANHTKLLEVLELPQLMETCVRNGHTEEALAIIQVANKIGKPLGGVPLIDGLVKSIHVSAVWMLNQLLAKLKTQIQLPECLKIVGLIRRMGAFNEAELRIKFLQARKVHLDNILKSLPNTDQLSLLSKMVEQTRIGIFDTITQYRALFSDDETRFSGTKSSISSYRMIFSSWIYQRLNKFQEHLVEGLNQLNDIQGLEALVDQVMYFGQSLGRVGYDMRILAIPKLNDFAVRCLQNILDQGRTNLKEVLANSQLVYDFSIYDKIEHGPKAEGEFQITYYPVAIVYNTIIQCLNQFRYRMSVTTAVKIKSSMGSFLSDALEIIKDFEVINAKQGPLLQEEMNESTIPHLNGLIDGLGNDFVRG</sequence>
<accession>A0A553NG04</accession>
<organism evidence="9 10">
    <name type="scientific">Tigriopus californicus</name>
    <name type="common">Marine copepod</name>
    <dbReference type="NCBI Taxonomy" id="6832"/>
    <lineage>
        <taxon>Eukaryota</taxon>
        <taxon>Metazoa</taxon>
        <taxon>Ecdysozoa</taxon>
        <taxon>Arthropoda</taxon>
        <taxon>Crustacea</taxon>
        <taxon>Multicrustacea</taxon>
        <taxon>Hexanauplia</taxon>
        <taxon>Copepoda</taxon>
        <taxon>Harpacticoida</taxon>
        <taxon>Harpacticidae</taxon>
        <taxon>Tigriopus</taxon>
    </lineage>
</organism>
<keyword evidence="10" id="KW-1185">Reference proteome</keyword>
<dbReference type="GO" id="GO:0000139">
    <property type="term" value="C:Golgi membrane"/>
    <property type="evidence" value="ECO:0007669"/>
    <property type="project" value="UniProtKB-SubCell"/>
</dbReference>
<reference evidence="9 10" key="1">
    <citation type="journal article" date="2018" name="Nat. Ecol. Evol.">
        <title>Genomic signatures of mitonuclear coevolution across populations of Tigriopus californicus.</title>
        <authorList>
            <person name="Barreto F.S."/>
            <person name="Watson E.T."/>
            <person name="Lima T.G."/>
            <person name="Willett C.S."/>
            <person name="Edmands S."/>
            <person name="Li W."/>
            <person name="Burton R.S."/>
        </authorList>
    </citation>
    <scope>NUCLEOTIDE SEQUENCE [LARGE SCALE GENOMIC DNA]</scope>
    <source>
        <strain evidence="9 10">San Diego</strain>
    </source>
</reference>
<dbReference type="OMA" id="QRCIHGV"/>
<dbReference type="GO" id="GO:0006891">
    <property type="term" value="P:intra-Golgi vesicle-mediated transport"/>
    <property type="evidence" value="ECO:0007669"/>
    <property type="project" value="TreeGrafter"/>
</dbReference>
<keyword evidence="6" id="KW-0333">Golgi apparatus</keyword>
<dbReference type="EMBL" id="VCGU01000458">
    <property type="protein sequence ID" value="TRY64370.1"/>
    <property type="molecule type" value="Genomic_DNA"/>
</dbReference>
<comment type="similarity">
    <text evidence="2">Belongs to the COG8 family.</text>
</comment>
<dbReference type="GO" id="GO:0017119">
    <property type="term" value="C:Golgi transport complex"/>
    <property type="evidence" value="ECO:0007669"/>
    <property type="project" value="InterPro"/>
</dbReference>
<proteinExistence type="inferred from homology"/>
<evidence type="ECO:0000256" key="8">
    <source>
        <dbReference type="ARBA" id="ARBA00031347"/>
    </source>
</evidence>
<evidence type="ECO:0000256" key="7">
    <source>
        <dbReference type="ARBA" id="ARBA00023136"/>
    </source>
</evidence>
<dbReference type="InterPro" id="IPR007255">
    <property type="entry name" value="COG8"/>
</dbReference>
<dbReference type="Pfam" id="PF04124">
    <property type="entry name" value="Dor1"/>
    <property type="match status" value="1"/>
</dbReference>
<dbReference type="PANTHER" id="PTHR21311:SF0">
    <property type="entry name" value="CONSERVED OLIGOMERIC GOLGI COMPLEX SUBUNIT 8"/>
    <property type="match status" value="1"/>
</dbReference>